<feature type="compositionally biased region" description="Polar residues" evidence="1">
    <location>
        <begin position="171"/>
        <end position="191"/>
    </location>
</feature>
<organism evidence="3">
    <name type="scientific">Leptosphaeria maculans (strain JN3 / isolate v23.1.3 / race Av1-4-5-6-7-8)</name>
    <name type="common">Blackleg fungus</name>
    <name type="synonym">Phoma lingam</name>
    <dbReference type="NCBI Taxonomy" id="985895"/>
    <lineage>
        <taxon>Eukaryota</taxon>
        <taxon>Fungi</taxon>
        <taxon>Dikarya</taxon>
        <taxon>Ascomycota</taxon>
        <taxon>Pezizomycotina</taxon>
        <taxon>Dothideomycetes</taxon>
        <taxon>Pleosporomycetidae</taxon>
        <taxon>Pleosporales</taxon>
        <taxon>Pleosporineae</taxon>
        <taxon>Leptosphaeriaceae</taxon>
        <taxon>Plenodomus</taxon>
        <taxon>Plenodomus lingam/Leptosphaeria maculans species complex</taxon>
    </lineage>
</organism>
<feature type="compositionally biased region" description="Polar residues" evidence="1">
    <location>
        <begin position="224"/>
        <end position="239"/>
    </location>
</feature>
<feature type="compositionally biased region" description="Low complexity" evidence="1">
    <location>
        <begin position="299"/>
        <end position="312"/>
    </location>
</feature>
<feature type="compositionally biased region" description="Low complexity" evidence="1">
    <location>
        <begin position="195"/>
        <end position="205"/>
    </location>
</feature>
<dbReference type="STRING" id="985895.E5A387"/>
<dbReference type="VEuPathDB" id="FungiDB:LEMA_P095090.1"/>
<protein>
    <submittedName>
        <fullName evidence="2">Predicted protein</fullName>
    </submittedName>
</protein>
<keyword evidence="3" id="KW-1185">Reference proteome</keyword>
<feature type="compositionally biased region" description="Basic residues" evidence="1">
    <location>
        <begin position="348"/>
        <end position="363"/>
    </location>
</feature>
<feature type="compositionally biased region" description="Basic and acidic residues" evidence="1">
    <location>
        <begin position="127"/>
        <end position="136"/>
    </location>
</feature>
<evidence type="ECO:0000256" key="1">
    <source>
        <dbReference type="SAM" id="MobiDB-lite"/>
    </source>
</evidence>
<dbReference type="OrthoDB" id="428854at2759"/>
<dbReference type="AlphaFoldDB" id="E5A387"/>
<dbReference type="EMBL" id="FP929133">
    <property type="protein sequence ID" value="CBX98100.1"/>
    <property type="molecule type" value="Genomic_DNA"/>
</dbReference>
<dbReference type="Proteomes" id="UP000002668">
    <property type="component" value="Genome"/>
</dbReference>
<name>E5A387_LEPMJ</name>
<feature type="compositionally biased region" description="Polar residues" evidence="1">
    <location>
        <begin position="278"/>
        <end position="298"/>
    </location>
</feature>
<evidence type="ECO:0000313" key="2">
    <source>
        <dbReference type="EMBL" id="CBX98100.1"/>
    </source>
</evidence>
<sequence length="405" mass="43060">MAGECAVLGYGGHGTGRCTSSLARRQICARVHVGGPCSLKPDARSANSEDDDSERMSSGNPFRASQLYTRDGPSPSLAYTDSGVSEAQRGNSDYVLGDSVSPPPPKFKTKKQVRIVSPTVSIPPHPEAGDDDHAADDVDGAFQQDVYVDRSYQDSYQDSYTGSLPSIAAIGSSTNASSPQGDLKSQSTWEGNNMAAISISPAPAAHVGRRQSTLSPTGVPANPFSRTLASLEPQTQETASADDGRTGTEKQTTSNKRATLDVESFKNLLLTGKPTPRPSAQSPQTSVAPNTLSAPQLESGSSTDTSSISRQSLYESAQETHQETPRTSYEMPESEEDESMGLVSEVKKGKKKPPPAPKHRHGKLVTPRQPQVVSFDSFMATEPAPVPTPRSRNNSDHATSTTKIE</sequence>
<dbReference type="InParanoid" id="E5A387"/>
<gene>
    <name evidence="2" type="ORF">LEMA_P095090.1</name>
</gene>
<dbReference type="eggNOG" id="ENOG502S5IX">
    <property type="taxonomic scope" value="Eukaryota"/>
</dbReference>
<proteinExistence type="predicted"/>
<feature type="region of interest" description="Disordered" evidence="1">
    <location>
        <begin position="36"/>
        <end position="143"/>
    </location>
</feature>
<feature type="compositionally biased region" description="Polar residues" evidence="1">
    <location>
        <begin position="77"/>
        <end position="91"/>
    </location>
</feature>
<evidence type="ECO:0000313" key="3">
    <source>
        <dbReference type="Proteomes" id="UP000002668"/>
    </source>
</evidence>
<feature type="compositionally biased region" description="Polar residues" evidence="1">
    <location>
        <begin position="390"/>
        <end position="405"/>
    </location>
</feature>
<accession>E5A387</accession>
<feature type="region of interest" description="Disordered" evidence="1">
    <location>
        <begin position="159"/>
        <end position="405"/>
    </location>
</feature>
<dbReference type="HOGENOM" id="CLU_679837_0_0_1"/>
<reference evidence="3" key="1">
    <citation type="journal article" date="2011" name="Nat. Commun.">
        <title>Effector diversification within compartments of the Leptosphaeria maculans genome affected by Repeat-Induced Point mutations.</title>
        <authorList>
            <person name="Rouxel T."/>
            <person name="Grandaubert J."/>
            <person name="Hane J.K."/>
            <person name="Hoede C."/>
            <person name="van de Wouw A.P."/>
            <person name="Couloux A."/>
            <person name="Dominguez V."/>
            <person name="Anthouard V."/>
            <person name="Bally P."/>
            <person name="Bourras S."/>
            <person name="Cozijnsen A.J."/>
            <person name="Ciuffetti L.M."/>
            <person name="Degrave A."/>
            <person name="Dilmaghani A."/>
            <person name="Duret L."/>
            <person name="Fudal I."/>
            <person name="Goodwin S.B."/>
            <person name="Gout L."/>
            <person name="Glaser N."/>
            <person name="Linglin J."/>
            <person name="Kema G.H.J."/>
            <person name="Lapalu N."/>
            <person name="Lawrence C.B."/>
            <person name="May K."/>
            <person name="Meyer M."/>
            <person name="Ollivier B."/>
            <person name="Poulain J."/>
            <person name="Schoch C.L."/>
            <person name="Simon A."/>
            <person name="Spatafora J.W."/>
            <person name="Stachowiak A."/>
            <person name="Turgeon B.G."/>
            <person name="Tyler B.M."/>
            <person name="Vincent D."/>
            <person name="Weissenbach J."/>
            <person name="Amselem J."/>
            <person name="Quesneville H."/>
            <person name="Oliver R.P."/>
            <person name="Wincker P."/>
            <person name="Balesdent M.-H."/>
            <person name="Howlett B.J."/>
        </authorList>
    </citation>
    <scope>NUCLEOTIDE SEQUENCE [LARGE SCALE GENOMIC DNA]</scope>
    <source>
        <strain evidence="3">JN3 / isolate v23.1.3 / race Av1-4-5-6-7-8</strain>
    </source>
</reference>